<organism evidence="3 4">
    <name type="scientific">Cylindrotheca closterium</name>
    <dbReference type="NCBI Taxonomy" id="2856"/>
    <lineage>
        <taxon>Eukaryota</taxon>
        <taxon>Sar</taxon>
        <taxon>Stramenopiles</taxon>
        <taxon>Ochrophyta</taxon>
        <taxon>Bacillariophyta</taxon>
        <taxon>Bacillariophyceae</taxon>
        <taxon>Bacillariophycidae</taxon>
        <taxon>Bacillariales</taxon>
        <taxon>Bacillariaceae</taxon>
        <taxon>Cylindrotheca</taxon>
    </lineage>
</organism>
<feature type="domain" description="Methyltransferase" evidence="2">
    <location>
        <begin position="97"/>
        <end position="199"/>
    </location>
</feature>
<keyword evidence="4" id="KW-1185">Reference proteome</keyword>
<evidence type="ECO:0000313" key="3">
    <source>
        <dbReference type="EMBL" id="CAJ1932924.1"/>
    </source>
</evidence>
<dbReference type="InterPro" id="IPR050508">
    <property type="entry name" value="Methyltransf_Superfamily"/>
</dbReference>
<feature type="region of interest" description="Disordered" evidence="1">
    <location>
        <begin position="1"/>
        <end position="25"/>
    </location>
</feature>
<dbReference type="EMBL" id="CAKOGP040000225">
    <property type="protein sequence ID" value="CAJ1932924.1"/>
    <property type="molecule type" value="Genomic_DNA"/>
</dbReference>
<gene>
    <name evidence="3" type="ORF">CYCCA115_LOCUS3080</name>
</gene>
<evidence type="ECO:0000259" key="2">
    <source>
        <dbReference type="Pfam" id="PF13649"/>
    </source>
</evidence>
<dbReference type="AlphaFoldDB" id="A0AAD2CKR1"/>
<comment type="caution">
    <text evidence="3">The sequence shown here is derived from an EMBL/GenBank/DDBJ whole genome shotgun (WGS) entry which is preliminary data.</text>
</comment>
<dbReference type="GO" id="GO:0008168">
    <property type="term" value="F:methyltransferase activity"/>
    <property type="evidence" value="ECO:0007669"/>
    <property type="project" value="TreeGrafter"/>
</dbReference>
<dbReference type="PANTHER" id="PTHR42912:SF96">
    <property type="entry name" value="METHYLTRANSFERASE DOMAIN-CONTAINING PROTEIN"/>
    <property type="match status" value="1"/>
</dbReference>
<dbReference type="Gene3D" id="3.40.50.150">
    <property type="entry name" value="Vaccinia Virus protein VP39"/>
    <property type="match status" value="1"/>
</dbReference>
<dbReference type="InterPro" id="IPR041698">
    <property type="entry name" value="Methyltransf_25"/>
</dbReference>
<dbReference type="PANTHER" id="PTHR42912">
    <property type="entry name" value="METHYLTRANSFERASE"/>
    <property type="match status" value="1"/>
</dbReference>
<dbReference type="InterPro" id="IPR029063">
    <property type="entry name" value="SAM-dependent_MTases_sf"/>
</dbReference>
<evidence type="ECO:0000313" key="4">
    <source>
        <dbReference type="Proteomes" id="UP001295423"/>
    </source>
</evidence>
<proteinExistence type="predicted"/>
<feature type="compositionally biased region" description="Low complexity" evidence="1">
    <location>
        <begin position="1"/>
        <end position="13"/>
    </location>
</feature>
<protein>
    <recommendedName>
        <fullName evidence="2">Methyltransferase domain-containing protein</fullName>
    </recommendedName>
</protein>
<reference evidence="3" key="1">
    <citation type="submission" date="2023-08" db="EMBL/GenBank/DDBJ databases">
        <authorList>
            <person name="Audoor S."/>
            <person name="Bilcke G."/>
        </authorList>
    </citation>
    <scope>NUCLEOTIDE SEQUENCE</scope>
</reference>
<accession>A0AAD2CKR1</accession>
<sequence>MMAMAMASKSSDMIESPSERHSGDISRRKILSQSVTAGGIFLFCLPSPATALSASEASKAYDSYASNYDSLDGGSASTMLGIDQARTDLFKQAKGKVLEIGAGTGLNLGKYDLSKIESLTLLDISPGMLSMAEQRWKNMTIATSSESFISFVQADATSELVSKFGALSFDTVVDSFSLCTMGNDGAEKCLSQLSQVVKSKEQGGQVLLLENSRSSNPFLARYQDATSSAAAEMGGKGCVYNQDVEFMIQQSTKGNLVIESQEQYAAGLFRAFRCTVW</sequence>
<dbReference type="Proteomes" id="UP001295423">
    <property type="component" value="Unassembled WGS sequence"/>
</dbReference>
<dbReference type="CDD" id="cd02440">
    <property type="entry name" value="AdoMet_MTases"/>
    <property type="match status" value="1"/>
</dbReference>
<evidence type="ECO:0000256" key="1">
    <source>
        <dbReference type="SAM" id="MobiDB-lite"/>
    </source>
</evidence>
<dbReference type="Pfam" id="PF13649">
    <property type="entry name" value="Methyltransf_25"/>
    <property type="match status" value="1"/>
</dbReference>
<dbReference type="SUPFAM" id="SSF53335">
    <property type="entry name" value="S-adenosyl-L-methionine-dependent methyltransferases"/>
    <property type="match status" value="1"/>
</dbReference>
<name>A0AAD2CKR1_9STRA</name>